<dbReference type="RefSeq" id="YP_004421804.1">
    <property type="nucleotide sequence ID" value="NC_015466.1"/>
</dbReference>
<accession>F4YXP7</accession>
<reference evidence="1 2" key="1">
    <citation type="journal article" date="2009" name="Appl. Environ. Microbiol.">
        <title>Roseophage RDJL Phi1, infecting the aerobic anoxygenic phototrophic bacterium Roseobacter denitrificans OCh114.</title>
        <authorList>
            <person name="Zhang Y."/>
            <person name="Jiao N."/>
        </authorList>
    </citation>
    <scope>NUCLEOTIDE SEQUENCE [LARGE SCALE GENOMIC DNA]</scope>
</reference>
<dbReference type="EMBL" id="HM151342">
    <property type="protein sequence ID" value="ADK73437.1"/>
    <property type="molecule type" value="Genomic_DNA"/>
</dbReference>
<dbReference type="KEGG" id="vg:10511773"/>
<dbReference type="GeneID" id="10511773"/>
<keyword evidence="2" id="KW-1185">Reference proteome</keyword>
<dbReference type="OrthoDB" id="37936at10239"/>
<gene>
    <name evidence="1" type="ORF">RDJLphi1_gp36</name>
</gene>
<reference evidence="1 2" key="2">
    <citation type="journal article" date="2011" name="Virol. J.">
        <title>Complete genome sequence of a marine roseophage provides evidence into the evolution of gene transfer agents in alphaproteobacteria.</title>
        <authorList>
            <person name="Huang S."/>
            <person name="Zhang Y."/>
            <person name="Chen F."/>
            <person name="Jiao N."/>
        </authorList>
    </citation>
    <scope>NUCLEOTIDE SEQUENCE [LARGE SCALE GENOMIC DNA]</scope>
</reference>
<sequence>MLRRPKILVEAANHMVRMSNGKLKTRSLAVVEAEEQELNDARLSGVGNYSGRRHIELVAEYITIKRKEQDKCT</sequence>
<name>F4YXP7_9CAUD</name>
<organism evidence="1 2">
    <name type="scientific">Roseobacter phage RDJL Phi 1</name>
    <dbReference type="NCBI Taxonomy" id="562742"/>
    <lineage>
        <taxon>Viruses</taxon>
        <taxon>Duplodnaviria</taxon>
        <taxon>Heunggongvirae</taxon>
        <taxon>Uroviricota</taxon>
        <taxon>Caudoviricetes</taxon>
        <taxon>Xiamenvirus</taxon>
        <taxon>Xiamenvirus RDJL1</taxon>
    </lineage>
</organism>
<protein>
    <submittedName>
        <fullName evidence="1">Uncharacterized protein</fullName>
    </submittedName>
</protein>
<evidence type="ECO:0000313" key="2">
    <source>
        <dbReference type="Proteomes" id="UP000008742"/>
    </source>
</evidence>
<proteinExistence type="predicted"/>
<evidence type="ECO:0000313" key="1">
    <source>
        <dbReference type="EMBL" id="ADK73437.1"/>
    </source>
</evidence>
<dbReference type="Proteomes" id="UP000008742">
    <property type="component" value="Segment"/>
</dbReference>